<sequence length="79" mass="8927">MSPIPTASWGRRGRQFIWVLPFIAVALAFVRFLGHAEYYYTPDGIWASRYKEVFVKSVSIIIFTIQAGVKGGVTFLTIL</sequence>
<keyword evidence="2" id="KW-1185">Reference proteome</keyword>
<dbReference type="Proteomes" id="UP000887578">
    <property type="component" value="Unplaced"/>
</dbReference>
<evidence type="ECO:0000256" key="1">
    <source>
        <dbReference type="SAM" id="Phobius"/>
    </source>
</evidence>
<proteinExistence type="predicted"/>
<dbReference type="AlphaFoldDB" id="A0A914QAA8"/>
<name>A0A914QAA8_9BILA</name>
<keyword evidence="1" id="KW-0472">Membrane</keyword>
<evidence type="ECO:0000313" key="3">
    <source>
        <dbReference type="WBParaSite" id="PDA_v2.g26092.t1"/>
    </source>
</evidence>
<dbReference type="WBParaSite" id="PDA_v2.g26092.t1">
    <property type="protein sequence ID" value="PDA_v2.g26092.t1"/>
    <property type="gene ID" value="PDA_v2.g26092"/>
</dbReference>
<feature type="transmembrane region" description="Helical" evidence="1">
    <location>
        <begin position="16"/>
        <end position="34"/>
    </location>
</feature>
<keyword evidence="1" id="KW-1133">Transmembrane helix</keyword>
<accession>A0A914QAA8</accession>
<organism evidence="2 3">
    <name type="scientific">Panagrolaimus davidi</name>
    <dbReference type="NCBI Taxonomy" id="227884"/>
    <lineage>
        <taxon>Eukaryota</taxon>
        <taxon>Metazoa</taxon>
        <taxon>Ecdysozoa</taxon>
        <taxon>Nematoda</taxon>
        <taxon>Chromadorea</taxon>
        <taxon>Rhabditida</taxon>
        <taxon>Tylenchina</taxon>
        <taxon>Panagrolaimomorpha</taxon>
        <taxon>Panagrolaimoidea</taxon>
        <taxon>Panagrolaimidae</taxon>
        <taxon>Panagrolaimus</taxon>
    </lineage>
</organism>
<reference evidence="3" key="1">
    <citation type="submission" date="2022-11" db="UniProtKB">
        <authorList>
            <consortium name="WormBaseParasite"/>
        </authorList>
    </citation>
    <scope>IDENTIFICATION</scope>
</reference>
<evidence type="ECO:0000313" key="2">
    <source>
        <dbReference type="Proteomes" id="UP000887578"/>
    </source>
</evidence>
<feature type="transmembrane region" description="Helical" evidence="1">
    <location>
        <begin position="54"/>
        <end position="78"/>
    </location>
</feature>
<keyword evidence="1" id="KW-0812">Transmembrane</keyword>
<protein>
    <submittedName>
        <fullName evidence="3">Uncharacterized protein</fullName>
    </submittedName>
</protein>